<keyword evidence="2" id="KW-1133">Transmembrane helix</keyword>
<feature type="compositionally biased region" description="Low complexity" evidence="1">
    <location>
        <begin position="181"/>
        <end position="217"/>
    </location>
</feature>
<dbReference type="InterPro" id="IPR035166">
    <property type="entry name" value="DUF5336"/>
</dbReference>
<dbReference type="EMBL" id="BHZD01000001">
    <property type="protein sequence ID" value="GCD46236.1"/>
    <property type="molecule type" value="Genomic_DNA"/>
</dbReference>
<keyword evidence="4" id="KW-1185">Reference proteome</keyword>
<evidence type="ECO:0000313" key="3">
    <source>
        <dbReference type="EMBL" id="GCD46236.1"/>
    </source>
</evidence>
<evidence type="ECO:0000313" key="4">
    <source>
        <dbReference type="Proteomes" id="UP000286746"/>
    </source>
</evidence>
<comment type="caution">
    <text evidence="3">The sequence shown here is derived from an EMBL/GenBank/DDBJ whole genome shotgun (WGS) entry which is preliminary data.</text>
</comment>
<feature type="transmembrane region" description="Helical" evidence="2">
    <location>
        <begin position="85"/>
        <end position="104"/>
    </location>
</feature>
<gene>
    <name evidence="3" type="ORF">GKJPGBOP_05983</name>
</gene>
<feature type="region of interest" description="Disordered" evidence="1">
    <location>
        <begin position="149"/>
        <end position="217"/>
    </location>
</feature>
<dbReference type="AlphaFoldDB" id="A0A401WA48"/>
<accession>A0A401WA48</accession>
<protein>
    <submittedName>
        <fullName evidence="3">Uncharacterized protein</fullName>
    </submittedName>
</protein>
<feature type="transmembrane region" description="Helical" evidence="2">
    <location>
        <begin position="53"/>
        <end position="73"/>
    </location>
</feature>
<keyword evidence="2" id="KW-0472">Membrane</keyword>
<evidence type="ECO:0000256" key="1">
    <source>
        <dbReference type="SAM" id="MobiDB-lite"/>
    </source>
</evidence>
<organism evidence="3 4">
    <name type="scientific">Streptomyces paromomycinus</name>
    <name type="common">Streptomyces rimosus subsp. paromomycinus</name>
    <dbReference type="NCBI Taxonomy" id="92743"/>
    <lineage>
        <taxon>Bacteria</taxon>
        <taxon>Bacillati</taxon>
        <taxon>Actinomycetota</taxon>
        <taxon>Actinomycetes</taxon>
        <taxon>Kitasatosporales</taxon>
        <taxon>Streptomycetaceae</taxon>
        <taxon>Streptomyces</taxon>
    </lineage>
</organism>
<feature type="transmembrane region" description="Helical" evidence="2">
    <location>
        <begin position="116"/>
        <end position="139"/>
    </location>
</feature>
<dbReference type="Pfam" id="PF17270">
    <property type="entry name" value="DUF5336"/>
    <property type="match status" value="1"/>
</dbReference>
<reference evidence="3 4" key="1">
    <citation type="submission" date="2018-11" db="EMBL/GenBank/DDBJ databases">
        <title>Whole genome sequence of Streptomyces paromomycinus NBRC 15454(T).</title>
        <authorList>
            <person name="Komaki H."/>
            <person name="Tamura T."/>
        </authorList>
    </citation>
    <scope>NUCLEOTIDE SEQUENCE [LARGE SCALE GENOMIC DNA]</scope>
    <source>
        <strain evidence="3 4">NBRC 15454</strain>
    </source>
</reference>
<sequence length="285" mass="29033">MNIRSLTRGDGVVIGAAVLLFIASFLDISSYDGSDCTGSFCPKITSANAWDSLSLLMGMFLAGVIAAALIVVARALPQPLKVAGLDLGQFGVAWTVFVAWFAFWTTVNSGGAGAGLILGLIAALVLAAAAVATPLVPALKAGLVPAPRPQTPSPYGAAQGQGYGYPGAHQQQPGHGGYGYPGAQQPGQGQPQPGQAQSGPQSYGGQQPSPAAAQQPAPAADFAPFWFAVPVARPLYGEDGAPTPIAELAPGTWYLAVDQRGQALVAQTQDGRRGVLQDTTGIQRG</sequence>
<dbReference type="Proteomes" id="UP000286746">
    <property type="component" value="Unassembled WGS sequence"/>
</dbReference>
<dbReference type="RefSeq" id="WP_125056648.1">
    <property type="nucleotide sequence ID" value="NZ_BHZD01000001.1"/>
</dbReference>
<keyword evidence="2" id="KW-0812">Transmembrane</keyword>
<feature type="transmembrane region" description="Helical" evidence="2">
    <location>
        <begin position="12"/>
        <end position="33"/>
    </location>
</feature>
<proteinExistence type="predicted"/>
<evidence type="ECO:0000256" key="2">
    <source>
        <dbReference type="SAM" id="Phobius"/>
    </source>
</evidence>
<name>A0A401WA48_STREY</name>